<dbReference type="GO" id="GO:0005737">
    <property type="term" value="C:cytoplasm"/>
    <property type="evidence" value="ECO:0007669"/>
    <property type="project" value="TreeGrafter"/>
</dbReference>
<dbReference type="EC" id="2.7.1.82" evidence="3"/>
<protein>
    <recommendedName>
        <fullName evidence="3">ethanolamine kinase</fullName>
        <ecNumber evidence="3">2.7.1.82</ecNumber>
    </recommendedName>
</protein>
<dbReference type="PANTHER" id="PTHR22603">
    <property type="entry name" value="CHOLINE/ETHANOALAMINE KINASE"/>
    <property type="match status" value="1"/>
</dbReference>
<dbReference type="AlphaFoldDB" id="A0A176VY64"/>
<dbReference type="EMBL" id="LVLJ01002295">
    <property type="protein sequence ID" value="OAE25749.1"/>
    <property type="molecule type" value="Genomic_DNA"/>
</dbReference>
<proteinExistence type="inferred from homology"/>
<accession>A0A176VY64</accession>
<dbReference type="SUPFAM" id="SSF56112">
    <property type="entry name" value="Protein kinase-like (PK-like)"/>
    <property type="match status" value="1"/>
</dbReference>
<reference evidence="4" key="1">
    <citation type="submission" date="2016-03" db="EMBL/GenBank/DDBJ databases">
        <title>Mechanisms controlling the formation of the plant cell surface in tip-growing cells are functionally conserved among land plants.</title>
        <authorList>
            <person name="Honkanen S."/>
            <person name="Jones V.A."/>
            <person name="Morieri G."/>
            <person name="Champion C."/>
            <person name="Hetherington A.J."/>
            <person name="Kelly S."/>
            <person name="Saint-Marcoux D."/>
            <person name="Proust H."/>
            <person name="Prescott H."/>
            <person name="Dolan L."/>
        </authorList>
    </citation>
    <scope>NUCLEOTIDE SEQUENCE [LARGE SCALE GENOMIC DNA]</scope>
    <source>
        <tissue evidence="4">Whole gametophyte</tissue>
    </source>
</reference>
<sequence>MEVSRCKIHVDLTKDTETMNSAVRQVCKAVVKEWANVDEHVMQVSHITGGITNLLLKVAVSSNGISLESVTVRIFGPNTETVIDRQRELLAIHHLSTSGFGAELIGLFENGMVQSFIVARTLTPSDISTPKIAARIARELRNFHEADIPMSKEPQLWVDISKFMSEASTISFEDPKKQETFLSISFLELLEEIGELKRACDSLDAPIVFAHNDLLAGNVMFNYETDKMYLIDFEYSCYNYRGYDIANHFNEYAGFECDYSLYPSKDVQYFFFRHYLNGLSSKKVKVEITEAELSKLYIETSCYALASHIYWAVWAILQAKFSSIDFDYLDYFFLRFGEYKRKKQEFLSLMPSHQINE</sequence>
<dbReference type="GO" id="GO:0006646">
    <property type="term" value="P:phosphatidylethanolamine biosynthetic process"/>
    <property type="evidence" value="ECO:0007669"/>
    <property type="project" value="TreeGrafter"/>
</dbReference>
<name>A0A176VY64_MARPO</name>
<comment type="pathway">
    <text evidence="1">Phospholipid metabolism; phosphatidylethanolamine biosynthesis; phosphatidylethanolamine from ethanolamine: step 1/3.</text>
</comment>
<evidence type="ECO:0000313" key="4">
    <source>
        <dbReference type="EMBL" id="OAE25749.1"/>
    </source>
</evidence>
<dbReference type="Gene3D" id="3.90.1200.10">
    <property type="match status" value="1"/>
</dbReference>
<dbReference type="Pfam" id="PF01633">
    <property type="entry name" value="Choline_kinase"/>
    <property type="match status" value="1"/>
</dbReference>
<comment type="caution">
    <text evidence="4">The sequence shown here is derived from an EMBL/GenBank/DDBJ whole genome shotgun (WGS) entry which is preliminary data.</text>
</comment>
<evidence type="ECO:0000256" key="3">
    <source>
        <dbReference type="ARBA" id="ARBA00038874"/>
    </source>
</evidence>
<keyword evidence="5" id="KW-1185">Reference proteome</keyword>
<evidence type="ECO:0000256" key="2">
    <source>
        <dbReference type="ARBA" id="ARBA00038211"/>
    </source>
</evidence>
<dbReference type="Gene3D" id="3.30.200.20">
    <property type="entry name" value="Phosphorylase Kinase, domain 1"/>
    <property type="match status" value="1"/>
</dbReference>
<comment type="similarity">
    <text evidence="2">Belongs to the choline/ethanolamine kinase family.</text>
</comment>
<dbReference type="PANTHER" id="PTHR22603:SF66">
    <property type="entry name" value="ETHANOLAMINE KINASE"/>
    <property type="match status" value="1"/>
</dbReference>
<dbReference type="GO" id="GO:0004305">
    <property type="term" value="F:ethanolamine kinase activity"/>
    <property type="evidence" value="ECO:0007669"/>
    <property type="project" value="UniProtKB-EC"/>
</dbReference>
<evidence type="ECO:0000256" key="1">
    <source>
        <dbReference type="ARBA" id="ARBA00037883"/>
    </source>
</evidence>
<gene>
    <name evidence="4" type="ORF">AXG93_4368s2090</name>
</gene>
<dbReference type="CDD" id="cd05157">
    <property type="entry name" value="ETNK_euk"/>
    <property type="match status" value="1"/>
</dbReference>
<evidence type="ECO:0000313" key="5">
    <source>
        <dbReference type="Proteomes" id="UP000077202"/>
    </source>
</evidence>
<dbReference type="InterPro" id="IPR011009">
    <property type="entry name" value="Kinase-like_dom_sf"/>
</dbReference>
<dbReference type="Proteomes" id="UP000077202">
    <property type="component" value="Unassembled WGS sequence"/>
</dbReference>
<organism evidence="4 5">
    <name type="scientific">Marchantia polymorpha subsp. ruderalis</name>
    <dbReference type="NCBI Taxonomy" id="1480154"/>
    <lineage>
        <taxon>Eukaryota</taxon>
        <taxon>Viridiplantae</taxon>
        <taxon>Streptophyta</taxon>
        <taxon>Embryophyta</taxon>
        <taxon>Marchantiophyta</taxon>
        <taxon>Marchantiopsida</taxon>
        <taxon>Marchantiidae</taxon>
        <taxon>Marchantiales</taxon>
        <taxon>Marchantiaceae</taxon>
        <taxon>Marchantia</taxon>
    </lineage>
</organism>